<proteinExistence type="predicted"/>
<organism evidence="1 2">
    <name type="scientific">Paramecium sonneborni</name>
    <dbReference type="NCBI Taxonomy" id="65129"/>
    <lineage>
        <taxon>Eukaryota</taxon>
        <taxon>Sar</taxon>
        <taxon>Alveolata</taxon>
        <taxon>Ciliophora</taxon>
        <taxon>Intramacronucleata</taxon>
        <taxon>Oligohymenophorea</taxon>
        <taxon>Peniculida</taxon>
        <taxon>Parameciidae</taxon>
        <taxon>Paramecium</taxon>
    </lineage>
</organism>
<comment type="caution">
    <text evidence="1">The sequence shown here is derived from an EMBL/GenBank/DDBJ whole genome shotgun (WGS) entry which is preliminary data.</text>
</comment>
<dbReference type="AlphaFoldDB" id="A0A8S1RN83"/>
<dbReference type="Proteomes" id="UP000692954">
    <property type="component" value="Unassembled WGS sequence"/>
</dbReference>
<protein>
    <submittedName>
        <fullName evidence="1">Uncharacterized protein</fullName>
    </submittedName>
</protein>
<reference evidence="1" key="1">
    <citation type="submission" date="2021-01" db="EMBL/GenBank/DDBJ databases">
        <authorList>
            <consortium name="Genoscope - CEA"/>
            <person name="William W."/>
        </authorList>
    </citation>
    <scope>NUCLEOTIDE SEQUENCE</scope>
</reference>
<gene>
    <name evidence="1" type="ORF">PSON_ATCC_30995.1.T1980017</name>
</gene>
<sequence length="81" mass="9569">MNKCDFLYQQCAVIKVYYKQVLERIQFLMMAQTSKQLQIFQINSIILTKLLINVTDKTTIIKSKSIDYQQTLPLKFFTKGK</sequence>
<evidence type="ECO:0000313" key="2">
    <source>
        <dbReference type="Proteomes" id="UP000692954"/>
    </source>
</evidence>
<accession>A0A8S1RN83</accession>
<evidence type="ECO:0000313" key="1">
    <source>
        <dbReference type="EMBL" id="CAD8128843.1"/>
    </source>
</evidence>
<dbReference type="EMBL" id="CAJJDN010000198">
    <property type="protein sequence ID" value="CAD8128843.1"/>
    <property type="molecule type" value="Genomic_DNA"/>
</dbReference>
<name>A0A8S1RN83_9CILI</name>
<keyword evidence="2" id="KW-1185">Reference proteome</keyword>